<sequence length="111" mass="12489">MSSAIGEPPSPTGVRTIDELSVRLRCLQSWSGVSYREIHRRVVRSRQERGIGELPAYNTVYRCLSPGRRRLDVELVVDIARALLPDESSAAEWRRRISSSPGSRPRLPSFG</sequence>
<comment type="caution">
    <text evidence="2">The sequence shown here is derived from an EMBL/GenBank/DDBJ whole genome shotgun (WGS) entry which is preliminary data.</text>
</comment>
<dbReference type="EMBL" id="JACHMY010000001">
    <property type="protein sequence ID" value="MBB5838496.1"/>
    <property type="molecule type" value="Genomic_DNA"/>
</dbReference>
<accession>A0A7W9JA94</accession>
<gene>
    <name evidence="2" type="ORF">HDA39_005230</name>
</gene>
<feature type="compositionally biased region" description="Low complexity" evidence="1">
    <location>
        <begin position="98"/>
        <end position="111"/>
    </location>
</feature>
<evidence type="ECO:0000313" key="3">
    <source>
        <dbReference type="Proteomes" id="UP000549971"/>
    </source>
</evidence>
<dbReference type="AlphaFoldDB" id="A0A7W9JA94"/>
<organism evidence="2 3">
    <name type="scientific">Kribbella italica</name>
    <dbReference type="NCBI Taxonomy" id="1540520"/>
    <lineage>
        <taxon>Bacteria</taxon>
        <taxon>Bacillati</taxon>
        <taxon>Actinomycetota</taxon>
        <taxon>Actinomycetes</taxon>
        <taxon>Propionibacteriales</taxon>
        <taxon>Kribbellaceae</taxon>
        <taxon>Kribbella</taxon>
    </lineage>
</organism>
<dbReference type="Proteomes" id="UP000549971">
    <property type="component" value="Unassembled WGS sequence"/>
</dbReference>
<keyword evidence="3" id="KW-1185">Reference proteome</keyword>
<name>A0A7W9JA94_9ACTN</name>
<dbReference type="RefSeq" id="WP_184799331.1">
    <property type="nucleotide sequence ID" value="NZ_JACHMY010000001.1"/>
</dbReference>
<protein>
    <submittedName>
        <fullName evidence="2">Uncharacterized protein</fullName>
    </submittedName>
</protein>
<feature type="region of interest" description="Disordered" evidence="1">
    <location>
        <begin position="89"/>
        <end position="111"/>
    </location>
</feature>
<evidence type="ECO:0000256" key="1">
    <source>
        <dbReference type="SAM" id="MobiDB-lite"/>
    </source>
</evidence>
<reference evidence="2 3" key="1">
    <citation type="submission" date="2020-08" db="EMBL/GenBank/DDBJ databases">
        <title>Sequencing the genomes of 1000 actinobacteria strains.</title>
        <authorList>
            <person name="Klenk H.-P."/>
        </authorList>
    </citation>
    <scope>NUCLEOTIDE SEQUENCE [LARGE SCALE GENOMIC DNA]</scope>
    <source>
        <strain evidence="2 3">DSM 28967</strain>
    </source>
</reference>
<proteinExistence type="predicted"/>
<evidence type="ECO:0000313" key="2">
    <source>
        <dbReference type="EMBL" id="MBB5838496.1"/>
    </source>
</evidence>